<accession>A0A1V6MH43</accession>
<evidence type="ECO:0000313" key="3">
    <source>
        <dbReference type="Proteomes" id="UP000184286"/>
    </source>
</evidence>
<evidence type="ECO:0000313" key="2">
    <source>
        <dbReference type="EMBL" id="OQD51633.1"/>
    </source>
</evidence>
<dbReference type="AlphaFoldDB" id="A0A1V6MH43"/>
<feature type="compositionally biased region" description="Pro residues" evidence="1">
    <location>
        <begin position="21"/>
        <end position="31"/>
    </location>
</feature>
<gene>
    <name evidence="2" type="ORF">BM536_039015</name>
</gene>
<sequence length="144" mass="15494">MISGHQEYGVNLKWKNGNSPVPNPYPTPTPQPGTKSVSTWNCQTEKHAVRLWMRDASATNSWTDLGMMNSQYVGSSCGSQTSAPAKTTSLTASGHIYQLLTIDPSHSGCSDANPDQVNGSCRTSEYWFQADPNGTTKNVVVGSP</sequence>
<name>A0A1V6MH43_9ACTN</name>
<evidence type="ECO:0000256" key="1">
    <source>
        <dbReference type="SAM" id="MobiDB-lite"/>
    </source>
</evidence>
<reference evidence="2 3" key="2">
    <citation type="submission" date="2017-02" db="EMBL/GenBank/DDBJ databases">
        <title>Draft genome sequence of Streptomyces phaeoluteigriseus type strain DSM41896.</title>
        <authorList>
            <person name="Salih T.S."/>
            <person name="Algora Gallardo L."/>
            <person name="Melo Santos T."/>
            <person name="Filgueira Martinez S."/>
            <person name="Herron P.R."/>
        </authorList>
    </citation>
    <scope>NUCLEOTIDE SEQUENCE [LARGE SCALE GENOMIC DNA]</scope>
    <source>
        <strain evidence="2 3">DSM 41896</strain>
    </source>
</reference>
<dbReference type="RefSeq" id="WP_073500217.1">
    <property type="nucleotide sequence ID" value="NZ_MPOH02000080.1"/>
</dbReference>
<protein>
    <submittedName>
        <fullName evidence="2">Uncharacterized protein</fullName>
    </submittedName>
</protein>
<organism evidence="2 3">
    <name type="scientific">Streptomyces phaeoluteigriseus</name>
    <dbReference type="NCBI Taxonomy" id="114686"/>
    <lineage>
        <taxon>Bacteria</taxon>
        <taxon>Bacillati</taxon>
        <taxon>Actinomycetota</taxon>
        <taxon>Actinomycetes</taxon>
        <taxon>Kitasatosporales</taxon>
        <taxon>Streptomycetaceae</taxon>
        <taxon>Streptomyces</taxon>
        <taxon>Streptomyces aurantiacus group</taxon>
    </lineage>
</organism>
<dbReference type="EMBL" id="MPOH02000080">
    <property type="protein sequence ID" value="OQD51633.1"/>
    <property type="molecule type" value="Genomic_DNA"/>
</dbReference>
<comment type="caution">
    <text evidence="2">The sequence shown here is derived from an EMBL/GenBank/DDBJ whole genome shotgun (WGS) entry which is preliminary data.</text>
</comment>
<reference evidence="3" key="1">
    <citation type="submission" date="2016-11" db="EMBL/GenBank/DDBJ databases">
        <authorList>
            <person name="Schniete J.K."/>
            <person name="Salih T."/>
            <person name="Algora Gallardo L."/>
            <person name="Martinez Fernandez S."/>
            <person name="Herron P.R."/>
        </authorList>
    </citation>
    <scope>NUCLEOTIDE SEQUENCE [LARGE SCALE GENOMIC DNA]</scope>
    <source>
        <strain evidence="3">DSM 41896</strain>
    </source>
</reference>
<feature type="region of interest" description="Disordered" evidence="1">
    <location>
        <begin position="13"/>
        <end position="38"/>
    </location>
</feature>
<proteinExistence type="predicted"/>
<dbReference type="Proteomes" id="UP000184286">
    <property type="component" value="Unassembled WGS sequence"/>
</dbReference>